<dbReference type="RefSeq" id="WP_346788529.1">
    <property type="nucleotide sequence ID" value="NZ_JAYFSJ010000006.1"/>
</dbReference>
<accession>A0ABV0CJ40</accession>
<evidence type="ECO:0000313" key="5">
    <source>
        <dbReference type="Proteomes" id="UP001405405"/>
    </source>
</evidence>
<comment type="caution">
    <text evidence="4">The sequence shown here is derived from an EMBL/GenBank/DDBJ whole genome shotgun (WGS) entry which is preliminary data.</text>
</comment>
<keyword evidence="2 4" id="KW-0012">Acyltransferase</keyword>
<dbReference type="GO" id="GO:0016746">
    <property type="term" value="F:acyltransferase activity"/>
    <property type="evidence" value="ECO:0007669"/>
    <property type="project" value="UniProtKB-KW"/>
</dbReference>
<keyword evidence="1 4" id="KW-0808">Transferase</keyword>
<sequence>MTIIIRKEQTADIGAIFTLTEAAFRDEAHSSHTEQFIVDALRRRGQLTVSLVADEGGGIVGHVAVSPVAVSSGAAGWYGLGPISVSPERQKRGIGGQLMREALRLLREQGAQGCVVLGDPAYYGRFGFRAHPGLTLPGIPAEYFQALAFGAETPVGEVAYDEAFNAAA</sequence>
<dbReference type="EC" id="2.3.1.-" evidence="4"/>
<reference evidence="4 5" key="1">
    <citation type="submission" date="2023-12" db="EMBL/GenBank/DDBJ databases">
        <title>Chromobacterium sp. strain TRC.1.1.SA producing antimicrobial pigment.</title>
        <authorList>
            <person name="Verma N."/>
            <person name="Choksket S."/>
            <person name="Pinnaka A.K."/>
            <person name="Korpole S."/>
        </authorList>
    </citation>
    <scope>NUCLEOTIDE SEQUENCE [LARGE SCALE GENOMIC DNA]</scope>
    <source>
        <strain evidence="4 5">TRC1.1.SA</strain>
    </source>
</reference>
<dbReference type="InterPro" id="IPR016181">
    <property type="entry name" value="Acyl_CoA_acyltransferase"/>
</dbReference>
<dbReference type="Gene3D" id="3.40.630.30">
    <property type="match status" value="1"/>
</dbReference>
<keyword evidence="5" id="KW-1185">Reference proteome</keyword>
<evidence type="ECO:0000313" key="4">
    <source>
        <dbReference type="EMBL" id="MEN7431190.1"/>
    </source>
</evidence>
<dbReference type="CDD" id="cd04301">
    <property type="entry name" value="NAT_SF"/>
    <property type="match status" value="1"/>
</dbReference>
<dbReference type="PANTHER" id="PTHR43877">
    <property type="entry name" value="AMINOALKYLPHOSPHONATE N-ACETYLTRANSFERASE-RELATED-RELATED"/>
    <property type="match status" value="1"/>
</dbReference>
<dbReference type="InterPro" id="IPR050832">
    <property type="entry name" value="Bact_Acetyltransf"/>
</dbReference>
<dbReference type="EMBL" id="JAYFSJ010000006">
    <property type="protein sequence ID" value="MEN7431190.1"/>
    <property type="molecule type" value="Genomic_DNA"/>
</dbReference>
<organism evidence="4 5">
    <name type="scientific">Chromobacterium indicum</name>
    <dbReference type="NCBI Taxonomy" id="3110228"/>
    <lineage>
        <taxon>Bacteria</taxon>
        <taxon>Pseudomonadati</taxon>
        <taxon>Pseudomonadota</taxon>
        <taxon>Betaproteobacteria</taxon>
        <taxon>Neisseriales</taxon>
        <taxon>Chromobacteriaceae</taxon>
        <taxon>Chromobacterium</taxon>
    </lineage>
</organism>
<dbReference type="Pfam" id="PF13527">
    <property type="entry name" value="Acetyltransf_9"/>
    <property type="match status" value="1"/>
</dbReference>
<evidence type="ECO:0000259" key="3">
    <source>
        <dbReference type="PROSITE" id="PS51186"/>
    </source>
</evidence>
<gene>
    <name evidence="4" type="ORF">VA599_10545</name>
</gene>
<evidence type="ECO:0000256" key="1">
    <source>
        <dbReference type="ARBA" id="ARBA00022679"/>
    </source>
</evidence>
<dbReference type="InterPro" id="IPR000182">
    <property type="entry name" value="GNAT_dom"/>
</dbReference>
<feature type="domain" description="N-acetyltransferase" evidence="3">
    <location>
        <begin position="3"/>
        <end position="146"/>
    </location>
</feature>
<dbReference type="PANTHER" id="PTHR43877:SF1">
    <property type="entry name" value="ACETYLTRANSFERASE"/>
    <property type="match status" value="1"/>
</dbReference>
<protein>
    <submittedName>
        <fullName evidence="4">N-acetyltransferase</fullName>
        <ecNumber evidence="4">2.3.1.-</ecNumber>
    </submittedName>
</protein>
<proteinExistence type="predicted"/>
<name>A0ABV0CJ40_9NEIS</name>
<dbReference type="Proteomes" id="UP001405405">
    <property type="component" value="Unassembled WGS sequence"/>
</dbReference>
<dbReference type="PROSITE" id="PS51186">
    <property type="entry name" value="GNAT"/>
    <property type="match status" value="1"/>
</dbReference>
<dbReference type="SUPFAM" id="SSF55729">
    <property type="entry name" value="Acyl-CoA N-acyltransferases (Nat)"/>
    <property type="match status" value="1"/>
</dbReference>
<evidence type="ECO:0000256" key="2">
    <source>
        <dbReference type="ARBA" id="ARBA00023315"/>
    </source>
</evidence>